<accession>A0ABC9THZ4</accession>
<proteinExistence type="predicted"/>
<reference evidence="1 2" key="1">
    <citation type="submission" date="2013-06" db="EMBL/GenBank/DDBJ databases">
        <authorList>
            <person name="Weinstock G."/>
            <person name="Sodergren E."/>
            <person name="Lobos E.A."/>
            <person name="Fulton L."/>
            <person name="Fulton R."/>
            <person name="Courtney L."/>
            <person name="Fronick C."/>
            <person name="O'Laughlin M."/>
            <person name="Godfrey J."/>
            <person name="Wilson R.M."/>
            <person name="Miner T."/>
            <person name="Farmer C."/>
            <person name="Delehaunty K."/>
            <person name="Cordes M."/>
            <person name="Minx P."/>
            <person name="Tomlinson C."/>
            <person name="Chen J."/>
            <person name="Wollam A."/>
            <person name="Pepin K.H."/>
            <person name="Bhonagiri V."/>
            <person name="Zhang X."/>
            <person name="Warren W."/>
            <person name="Mitreva M."/>
            <person name="Mardis E.R."/>
            <person name="Wilson R.K."/>
        </authorList>
    </citation>
    <scope>NUCLEOTIDE SEQUENCE [LARGE SCALE GENOMIC DNA]</scope>
    <source>
        <strain evidence="1 2">RP2S-4</strain>
    </source>
</reference>
<evidence type="ECO:0000313" key="2">
    <source>
        <dbReference type="Proteomes" id="UP000015750"/>
    </source>
</evidence>
<organism evidence="1 2">
    <name type="scientific">Enterococcus faecalis RP2S-4</name>
    <dbReference type="NCBI Taxonomy" id="1244145"/>
    <lineage>
        <taxon>Bacteria</taxon>
        <taxon>Bacillati</taxon>
        <taxon>Bacillota</taxon>
        <taxon>Bacilli</taxon>
        <taxon>Lactobacillales</taxon>
        <taxon>Enterococcaceae</taxon>
        <taxon>Enterococcus</taxon>
    </lineage>
</organism>
<evidence type="ECO:0000313" key="1">
    <source>
        <dbReference type="EMBL" id="EPI05074.1"/>
    </source>
</evidence>
<dbReference type="AlphaFoldDB" id="A0ABC9THZ4"/>
<gene>
    <name evidence="1" type="ORF">D358_02541</name>
</gene>
<dbReference type="RefSeq" id="WP_016627613.1">
    <property type="nucleotide sequence ID" value="NZ_KE351851.1"/>
</dbReference>
<dbReference type="Proteomes" id="UP000015750">
    <property type="component" value="Unassembled WGS sequence"/>
</dbReference>
<dbReference type="EMBL" id="ATIR01000098">
    <property type="protein sequence ID" value="EPI05074.1"/>
    <property type="molecule type" value="Genomic_DNA"/>
</dbReference>
<comment type="caution">
    <text evidence="1">The sequence shown here is derived from an EMBL/GenBank/DDBJ whole genome shotgun (WGS) entry which is preliminary data.</text>
</comment>
<name>A0ABC9THZ4_ENTFL</name>
<sequence>MGRKQTKGPNGERYFSAYNTVSKKYHFGICELSSREARKALEKIIGKDIYKWRWEIRQIGYYHPYVQHAYRVKKLKQKEPQSSANECGS</sequence>
<protein>
    <submittedName>
        <fullName evidence="1">Uncharacterized protein</fullName>
    </submittedName>
</protein>